<dbReference type="Pfam" id="PF13343">
    <property type="entry name" value="SBP_bac_6"/>
    <property type="match status" value="1"/>
</dbReference>
<organism evidence="3">
    <name type="scientific">freshwater metagenome</name>
    <dbReference type="NCBI Taxonomy" id="449393"/>
    <lineage>
        <taxon>unclassified sequences</taxon>
        <taxon>metagenomes</taxon>
        <taxon>ecological metagenomes</taxon>
    </lineage>
</organism>
<dbReference type="EMBL" id="CAEZTU010000004">
    <property type="protein sequence ID" value="CAB4570200.1"/>
    <property type="molecule type" value="Genomic_DNA"/>
</dbReference>
<reference evidence="3" key="1">
    <citation type="submission" date="2020-05" db="EMBL/GenBank/DDBJ databases">
        <authorList>
            <person name="Chiriac C."/>
            <person name="Salcher M."/>
            <person name="Ghai R."/>
            <person name="Kavagutti S V."/>
        </authorList>
    </citation>
    <scope>NUCLEOTIDE SEQUENCE</scope>
</reference>
<comment type="similarity">
    <text evidence="1">Belongs to the bacterial solute-binding protein 1 family.</text>
</comment>
<evidence type="ECO:0000256" key="2">
    <source>
        <dbReference type="ARBA" id="ARBA00022729"/>
    </source>
</evidence>
<dbReference type="PROSITE" id="PS51257">
    <property type="entry name" value="PROKAR_LIPOPROTEIN"/>
    <property type="match status" value="1"/>
</dbReference>
<name>A0A6J6E143_9ZZZZ</name>
<dbReference type="PANTHER" id="PTHR30006:SF15">
    <property type="entry name" value="IRON-UTILIZATION PERIPLASMIC PROTEIN"/>
    <property type="match status" value="1"/>
</dbReference>
<proteinExistence type="inferred from homology"/>
<gene>
    <name evidence="3" type="ORF">UFOPK1740_00167</name>
</gene>
<evidence type="ECO:0000313" key="3">
    <source>
        <dbReference type="EMBL" id="CAB4570200.1"/>
    </source>
</evidence>
<dbReference type="GO" id="GO:0030288">
    <property type="term" value="C:outer membrane-bounded periplasmic space"/>
    <property type="evidence" value="ECO:0007669"/>
    <property type="project" value="TreeGrafter"/>
</dbReference>
<evidence type="ECO:0000256" key="1">
    <source>
        <dbReference type="ARBA" id="ARBA00008520"/>
    </source>
</evidence>
<dbReference type="Gene3D" id="3.40.190.10">
    <property type="entry name" value="Periplasmic binding protein-like II"/>
    <property type="match status" value="2"/>
</dbReference>
<accession>A0A6J6E143</accession>
<protein>
    <submittedName>
        <fullName evidence="3">Unannotated protein</fullName>
    </submittedName>
</protein>
<dbReference type="InterPro" id="IPR026045">
    <property type="entry name" value="Ferric-bd"/>
</dbReference>
<dbReference type="PIRSF" id="PIRSF002825">
    <property type="entry name" value="CfbpA"/>
    <property type="match status" value="1"/>
</dbReference>
<dbReference type="AlphaFoldDB" id="A0A6J6E143"/>
<dbReference type="PANTHER" id="PTHR30006">
    <property type="entry name" value="THIAMINE-BINDING PERIPLASMIC PROTEIN-RELATED"/>
    <property type="match status" value="1"/>
</dbReference>
<keyword evidence="2" id="KW-0732">Signal</keyword>
<dbReference type="SUPFAM" id="SSF53850">
    <property type="entry name" value="Periplasmic binding protein-like II"/>
    <property type="match status" value="1"/>
</dbReference>
<sequence>MRLRSIFAAGLAVLTISSCTIASNNSATDQDQTETSTLTVYSGRNENFISPFFDEFTAQTGIKVEARFGDSAELAALLLEEGKNSPADVFLSQDAGAIGAVAAQDLFKTLDSSAISVVSEQFRDLNSKWVGITGRSRIVAYNNKKYSAADLPKTIDELLDPKWSGKIAIAPTNASFQSFITAIVQLRGEEKALEWLKGLNANKPQKFEKNAQMVEAIDQGVVDLGLTNHYYVAEVSENLGREINVGISFFNNQDAGNLLNVSALGILQTSEKQEASLKLLGYLLSKPTQEKFVTETYEYSLLDGVVAPVGLPPLDQLGIPNVRLGQLSDVAKTQELLITSGLL</sequence>